<evidence type="ECO:0000313" key="10">
    <source>
        <dbReference type="Proteomes" id="UP001152607"/>
    </source>
</evidence>
<comment type="caution">
    <text evidence="9">The sequence shown here is derived from an EMBL/GenBank/DDBJ whole genome shotgun (WGS) entry which is preliminary data.</text>
</comment>
<evidence type="ECO:0000256" key="3">
    <source>
        <dbReference type="ARBA" id="ARBA00022989"/>
    </source>
</evidence>
<dbReference type="OrthoDB" id="2019572at2759"/>
<dbReference type="EMBL" id="CAOQHR010000008">
    <property type="protein sequence ID" value="CAI6338862.1"/>
    <property type="molecule type" value="Genomic_DNA"/>
</dbReference>
<dbReference type="Proteomes" id="UP001152607">
    <property type="component" value="Unassembled WGS sequence"/>
</dbReference>
<reference evidence="9" key="1">
    <citation type="submission" date="2023-01" db="EMBL/GenBank/DDBJ databases">
        <authorList>
            <person name="Van Ghelder C."/>
            <person name="Rancurel C."/>
        </authorList>
    </citation>
    <scope>NUCLEOTIDE SEQUENCE</scope>
    <source>
        <strain evidence="9">CNCM I-4278</strain>
    </source>
</reference>
<evidence type="ECO:0000313" key="9">
    <source>
        <dbReference type="EMBL" id="CAI6338862.1"/>
    </source>
</evidence>
<feature type="domain" description="WSC" evidence="8">
    <location>
        <begin position="45"/>
        <end position="135"/>
    </location>
</feature>
<dbReference type="InterPro" id="IPR002889">
    <property type="entry name" value="WSC_carb-bd"/>
</dbReference>
<evidence type="ECO:0000256" key="6">
    <source>
        <dbReference type="SAM" id="Phobius"/>
    </source>
</evidence>
<dbReference type="GO" id="GO:0016020">
    <property type="term" value="C:membrane"/>
    <property type="evidence" value="ECO:0007669"/>
    <property type="project" value="UniProtKB-SubCell"/>
</dbReference>
<evidence type="ECO:0000256" key="4">
    <source>
        <dbReference type="ARBA" id="ARBA00023136"/>
    </source>
</evidence>
<accession>A0A9W4UPQ0</accession>
<feature type="transmembrane region" description="Helical" evidence="6">
    <location>
        <begin position="191"/>
        <end position="213"/>
    </location>
</feature>
<dbReference type="PROSITE" id="PS51212">
    <property type="entry name" value="WSC"/>
    <property type="match status" value="1"/>
</dbReference>
<organism evidence="9 10">
    <name type="scientific">Periconia digitata</name>
    <dbReference type="NCBI Taxonomy" id="1303443"/>
    <lineage>
        <taxon>Eukaryota</taxon>
        <taxon>Fungi</taxon>
        <taxon>Dikarya</taxon>
        <taxon>Ascomycota</taxon>
        <taxon>Pezizomycotina</taxon>
        <taxon>Dothideomycetes</taxon>
        <taxon>Pleosporomycetidae</taxon>
        <taxon>Pleosporales</taxon>
        <taxon>Massarineae</taxon>
        <taxon>Periconiaceae</taxon>
        <taxon>Periconia</taxon>
    </lineage>
</organism>
<dbReference type="SMART" id="SM00321">
    <property type="entry name" value="WSC"/>
    <property type="match status" value="1"/>
</dbReference>
<feature type="chain" id="PRO_5040744099" description="WSC domain-containing protein" evidence="7">
    <location>
        <begin position="23"/>
        <end position="293"/>
    </location>
</feature>
<dbReference type="PANTHER" id="PTHR15549:SF30">
    <property type="entry name" value="MID2 DOMAIN-CONTAINING PROTEIN"/>
    <property type="match status" value="1"/>
</dbReference>
<feature type="region of interest" description="Disordered" evidence="5">
    <location>
        <begin position="167"/>
        <end position="186"/>
    </location>
</feature>
<keyword evidence="10" id="KW-1185">Reference proteome</keyword>
<feature type="compositionally biased region" description="Low complexity" evidence="5">
    <location>
        <begin position="167"/>
        <end position="178"/>
    </location>
</feature>
<keyword evidence="7" id="KW-0732">Signal</keyword>
<keyword evidence="2 6" id="KW-0812">Transmembrane</keyword>
<evidence type="ECO:0000256" key="2">
    <source>
        <dbReference type="ARBA" id="ARBA00022692"/>
    </source>
</evidence>
<evidence type="ECO:0000259" key="8">
    <source>
        <dbReference type="PROSITE" id="PS51212"/>
    </source>
</evidence>
<feature type="region of interest" description="Disordered" evidence="5">
    <location>
        <begin position="142"/>
        <end position="161"/>
    </location>
</feature>
<evidence type="ECO:0000256" key="5">
    <source>
        <dbReference type="SAM" id="MobiDB-lite"/>
    </source>
</evidence>
<evidence type="ECO:0000256" key="1">
    <source>
        <dbReference type="ARBA" id="ARBA00004167"/>
    </source>
</evidence>
<feature type="signal peptide" evidence="7">
    <location>
        <begin position="1"/>
        <end position="22"/>
    </location>
</feature>
<sequence length="293" mass="31323">MFTINHLSALVAAASFMSATSAASWTSSSVLQLPTPTAKAEGAATMDMIGCFNSSAPLDDHGPGTFQTDGNCQQICLGFKKLVLGLSDGDRCWCGDMYPAEDSKVPDTECDVGCRGSPKEVMCGGKRKWNIYNMNTRPTEPDYFVDDTPSSSSASSSAVAQKTSSAASTAAVTQTQSSAPPPENKPNTAGIAAGVVVGVVALAGIIGGVFFYLRHKKRRDVENEYRNRASVNNFVSGGKMHTSNSSMTDSRLDPEFMARRQSNGSIADNEDYSRRILKVRSSLHSCNHENHIN</sequence>
<comment type="subcellular location">
    <subcellularLocation>
        <location evidence="1">Membrane</location>
        <topology evidence="1">Single-pass membrane protein</topology>
    </subcellularLocation>
</comment>
<dbReference type="AlphaFoldDB" id="A0A9W4UPQ0"/>
<protein>
    <recommendedName>
        <fullName evidence="8">WSC domain-containing protein</fullName>
    </recommendedName>
</protein>
<keyword evidence="3 6" id="KW-1133">Transmembrane helix</keyword>
<proteinExistence type="predicted"/>
<keyword evidence="4 6" id="KW-0472">Membrane</keyword>
<dbReference type="Pfam" id="PF01822">
    <property type="entry name" value="WSC"/>
    <property type="match status" value="1"/>
</dbReference>
<dbReference type="PANTHER" id="PTHR15549">
    <property type="entry name" value="PAIRED IMMUNOGLOBULIN-LIKE TYPE 2 RECEPTOR"/>
    <property type="match status" value="1"/>
</dbReference>
<evidence type="ECO:0000256" key="7">
    <source>
        <dbReference type="SAM" id="SignalP"/>
    </source>
</evidence>
<feature type="compositionally biased region" description="Low complexity" evidence="5">
    <location>
        <begin position="150"/>
        <end position="161"/>
    </location>
</feature>
<gene>
    <name evidence="9" type="ORF">PDIGIT_LOCUS11998</name>
</gene>
<dbReference type="InterPro" id="IPR051694">
    <property type="entry name" value="Immunoregulatory_rcpt-like"/>
</dbReference>
<name>A0A9W4UPQ0_9PLEO</name>
<dbReference type="GO" id="GO:0071944">
    <property type="term" value="C:cell periphery"/>
    <property type="evidence" value="ECO:0007669"/>
    <property type="project" value="UniProtKB-ARBA"/>
</dbReference>